<reference evidence="1" key="1">
    <citation type="submission" date="2015-03" db="EMBL/GenBank/DDBJ databases">
        <title>Wuchereria bancrofti Genome Sequencing Papua New Guinea Strain.</title>
        <authorList>
            <person name="Small S.T."/>
            <person name="Serre D."/>
            <person name="Zimmerman P.A."/>
        </authorList>
    </citation>
    <scope>NUCLEOTIDE SEQUENCE [LARGE SCALE GENOMIC DNA]</scope>
    <source>
        <strain evidence="1">pt0022</strain>
    </source>
</reference>
<proteinExistence type="predicted"/>
<evidence type="ECO:0000313" key="2">
    <source>
        <dbReference type="WBParaSite" id="mrna-Wban_00856"/>
    </source>
</evidence>
<reference evidence="2" key="3">
    <citation type="submission" date="2024-02" db="UniProtKB">
        <authorList>
            <consortium name="WormBaseParasite"/>
        </authorList>
    </citation>
    <scope>IDENTIFICATION</scope>
    <source>
        <strain evidence="2">pt0022</strain>
    </source>
</reference>
<protein>
    <submittedName>
        <fullName evidence="2">Uncharacterized protein</fullName>
    </submittedName>
</protein>
<organism evidence="1 2">
    <name type="scientific">Wuchereria bancrofti</name>
    <dbReference type="NCBI Taxonomy" id="6293"/>
    <lineage>
        <taxon>Eukaryota</taxon>
        <taxon>Metazoa</taxon>
        <taxon>Ecdysozoa</taxon>
        <taxon>Nematoda</taxon>
        <taxon>Chromadorea</taxon>
        <taxon>Rhabditida</taxon>
        <taxon>Spirurina</taxon>
        <taxon>Spiruromorpha</taxon>
        <taxon>Filarioidea</taxon>
        <taxon>Onchocercidae</taxon>
        <taxon>Wuchereria</taxon>
    </lineage>
</organism>
<evidence type="ECO:0000313" key="1">
    <source>
        <dbReference type="Proteomes" id="UP000093561"/>
    </source>
</evidence>
<sequence>MVIPRRRDQYVLPFVLFATIHPAADKFPIYLIIICPLSFQVHTHTCTHIYRHQNGLVCQTTREMMDDMWCEDVGREEIDQSCKIVEDGDSVYRRRGGKGRVAECYVGCRCAIAVLTMRRYKDRSLDVCTLEVEVNAKVMR</sequence>
<accession>A0AAF5PHR1</accession>
<reference evidence="1" key="2">
    <citation type="journal article" date="2016" name="Mol. Ecol.">
        <title>Population genomics of the filarial nematode parasite Wuchereria bancrofti from mosquitoes.</title>
        <authorList>
            <person name="Small S.T."/>
            <person name="Reimer L.J."/>
            <person name="Tisch D.J."/>
            <person name="King C.L."/>
            <person name="Christensen B.M."/>
            <person name="Siba P.M."/>
            <person name="Kazura J.W."/>
            <person name="Serre D."/>
            <person name="Zimmerman P.A."/>
        </authorList>
    </citation>
    <scope>NUCLEOTIDE SEQUENCE</scope>
    <source>
        <strain evidence="1">pt0022</strain>
    </source>
</reference>
<name>A0AAF5PHR1_WUCBA</name>
<dbReference type="AlphaFoldDB" id="A0AAF5PHR1"/>
<dbReference type="Proteomes" id="UP000093561">
    <property type="component" value="Unassembled WGS sequence"/>
</dbReference>
<dbReference type="WBParaSite" id="mrna-Wban_00856">
    <property type="protein sequence ID" value="mrna-Wban_00856"/>
    <property type="gene ID" value="Wban_00856"/>
</dbReference>